<reference evidence="2" key="1">
    <citation type="submission" date="2013-09" db="EMBL/GenBank/DDBJ databases">
        <authorList>
            <person name="Zeng Z."/>
            <person name="Chen C."/>
        </authorList>
    </citation>
    <scope>NUCLEOTIDE SEQUENCE [LARGE SCALE GENOMIC DNA]</scope>
    <source>
        <strain evidence="2">DK69</strain>
    </source>
</reference>
<sequence>MNKKDLLTVIKPLLCYTVKAQQKSISLLGEDIISEIHSEENHDTQLFKVADYLVLKKICLFSIRLHLFSSRVFSKGFCFGEDSLSSFIKSVFHRKSVSKDFTVAHTAYFKNYPILYQLINHKFFKYIQ</sequence>
<evidence type="ECO:0000313" key="1">
    <source>
        <dbReference type="EMBL" id="KGO94008.1"/>
    </source>
</evidence>
<protein>
    <submittedName>
        <fullName evidence="1">Uncharacterized protein</fullName>
    </submittedName>
</protein>
<name>A0A0A2MR95_9FLAO</name>
<evidence type="ECO:0000313" key="2">
    <source>
        <dbReference type="Proteomes" id="UP000030149"/>
    </source>
</evidence>
<reference evidence="1 2" key="2">
    <citation type="journal article" date="2015" name="Stand. Genomic Sci.">
        <title>High quality draft genomic sequence of Flavobacterium enshiense DK69(T) and comparison among Flavobacterium genomes.</title>
        <authorList>
            <person name="Zeng Z."/>
            <person name="Chen C."/>
            <person name="Du H."/>
            <person name="Wang G."/>
            <person name="Li M."/>
        </authorList>
    </citation>
    <scope>NUCLEOTIDE SEQUENCE [LARGE SCALE GENOMIC DNA]</scope>
    <source>
        <strain evidence="1 2">DK69</strain>
    </source>
</reference>
<dbReference type="PATRIC" id="fig|1107311.5.peg.1279"/>
<accession>A0A0A2MR95</accession>
<dbReference type="AlphaFoldDB" id="A0A0A2MR95"/>
<gene>
    <name evidence="1" type="ORF">Q767_13800</name>
</gene>
<keyword evidence="2" id="KW-1185">Reference proteome</keyword>
<dbReference type="Proteomes" id="UP000030149">
    <property type="component" value="Unassembled WGS sequence"/>
</dbReference>
<organism evidence="1 2">
    <name type="scientific">Flavobacterium enshiense DK69</name>
    <dbReference type="NCBI Taxonomy" id="1107311"/>
    <lineage>
        <taxon>Bacteria</taxon>
        <taxon>Pseudomonadati</taxon>
        <taxon>Bacteroidota</taxon>
        <taxon>Flavobacteriia</taxon>
        <taxon>Flavobacteriales</taxon>
        <taxon>Flavobacteriaceae</taxon>
        <taxon>Flavobacterium</taxon>
    </lineage>
</organism>
<comment type="caution">
    <text evidence="1">The sequence shown here is derived from an EMBL/GenBank/DDBJ whole genome shotgun (WGS) entry which is preliminary data.</text>
</comment>
<dbReference type="EMBL" id="JRLZ01000017">
    <property type="protein sequence ID" value="KGO94008.1"/>
    <property type="molecule type" value="Genomic_DNA"/>
</dbReference>
<proteinExistence type="predicted"/>